<name>A0ABX7B126_9BACI</name>
<dbReference type="Gene3D" id="1.20.120.440">
    <property type="entry name" value="YppE-like"/>
    <property type="match status" value="1"/>
</dbReference>
<organism evidence="1 2">
    <name type="scientific">Lysinibacillus agricola</name>
    <dbReference type="NCBI Taxonomy" id="2590012"/>
    <lineage>
        <taxon>Bacteria</taxon>
        <taxon>Bacillati</taxon>
        <taxon>Bacillota</taxon>
        <taxon>Bacilli</taxon>
        <taxon>Bacillales</taxon>
        <taxon>Bacillaceae</taxon>
        <taxon>Lysinibacillus</taxon>
    </lineage>
</organism>
<evidence type="ECO:0000313" key="2">
    <source>
        <dbReference type="Proteomes" id="UP000596049"/>
    </source>
</evidence>
<evidence type="ECO:0000313" key="1">
    <source>
        <dbReference type="EMBL" id="QQP14134.1"/>
    </source>
</evidence>
<protein>
    <submittedName>
        <fullName evidence="1">YppE family protein</fullName>
    </submittedName>
</protein>
<proteinExistence type="predicted"/>
<keyword evidence="2" id="KW-1185">Reference proteome</keyword>
<dbReference type="EMBL" id="CP067341">
    <property type="protein sequence ID" value="QQP14134.1"/>
    <property type="molecule type" value="Genomic_DNA"/>
</dbReference>
<accession>A0ABX7B126</accession>
<dbReference type="InterPro" id="IPR014913">
    <property type="entry name" value="YppE-like"/>
</dbReference>
<dbReference type="SUPFAM" id="SSF140415">
    <property type="entry name" value="YppE-like"/>
    <property type="match status" value="1"/>
</dbReference>
<dbReference type="InterPro" id="IPR023351">
    <property type="entry name" value="YppE-like_sf"/>
</dbReference>
<gene>
    <name evidence="1" type="ORF">FJQ98_08995</name>
</gene>
<dbReference type="Pfam" id="PF08807">
    <property type="entry name" value="DUF1798"/>
    <property type="match status" value="1"/>
</dbReference>
<sequence length="127" mass="15392">MLLIQQTSILIDECEKCVSRFWQMREEDRTPDFFAEVKPYADDIHQLLKEWQQEANMWIRKNRPKYMHTQQIASVVESMEQFVVQSFYKETSKKRFLDAIHSTSYTLNIFERLVKEVQTDVIEKKDH</sequence>
<dbReference type="Proteomes" id="UP000596049">
    <property type="component" value="Chromosome"/>
</dbReference>
<reference evidence="1 2" key="1">
    <citation type="submission" date="2020-01" db="EMBL/GenBank/DDBJ databases">
        <authorList>
            <person name="Liu G."/>
            <person name="Liu B."/>
        </authorList>
    </citation>
    <scope>NUCLEOTIDE SEQUENCE [LARGE SCALE GENOMIC DNA]</scope>
    <source>
        <strain evidence="1 2">FJAT-51161</strain>
    </source>
</reference>
<dbReference type="RefSeq" id="WP_053593772.1">
    <property type="nucleotide sequence ID" value="NZ_CP067341.1"/>
</dbReference>